<gene>
    <name evidence="2" type="ORF">NDU88_001885</name>
</gene>
<comment type="caution">
    <text evidence="2">The sequence shown here is derived from an EMBL/GenBank/DDBJ whole genome shotgun (WGS) entry which is preliminary data.</text>
</comment>
<name>A0AAV7Q846_PLEWA</name>
<proteinExistence type="predicted"/>
<reference evidence="2" key="1">
    <citation type="journal article" date="2022" name="bioRxiv">
        <title>Sequencing and chromosome-scale assembly of the giantPleurodeles waltlgenome.</title>
        <authorList>
            <person name="Brown T."/>
            <person name="Elewa A."/>
            <person name="Iarovenko S."/>
            <person name="Subramanian E."/>
            <person name="Araus A.J."/>
            <person name="Petzold A."/>
            <person name="Susuki M."/>
            <person name="Suzuki K.-i.T."/>
            <person name="Hayashi T."/>
            <person name="Toyoda A."/>
            <person name="Oliveira C."/>
            <person name="Osipova E."/>
            <person name="Leigh N.D."/>
            <person name="Simon A."/>
            <person name="Yun M.H."/>
        </authorList>
    </citation>
    <scope>NUCLEOTIDE SEQUENCE</scope>
    <source>
        <strain evidence="2">20211129_DDA</strain>
        <tissue evidence="2">Liver</tissue>
    </source>
</reference>
<dbReference type="Proteomes" id="UP001066276">
    <property type="component" value="Chromosome 6"/>
</dbReference>
<keyword evidence="1" id="KW-1133">Transmembrane helix</keyword>
<evidence type="ECO:0000313" key="3">
    <source>
        <dbReference type="Proteomes" id="UP001066276"/>
    </source>
</evidence>
<dbReference type="AlphaFoldDB" id="A0AAV7Q846"/>
<sequence length="141" mass="14764">MYFSMELEGSLGAFVSIAVGGVFIDKVIGVAVVSGIFVNLAIVCVDMIDGAFAVVVVISGVTINFNDVAVDRFLWANVEVMDILCIFLGESAVVNSILGVLIVVDTPSNDVSIIGNVADVNDNAMVVVVKAIVDHAVVVKY</sequence>
<keyword evidence="1" id="KW-0472">Membrane</keyword>
<feature type="transmembrane region" description="Helical" evidence="1">
    <location>
        <begin position="83"/>
        <end position="104"/>
    </location>
</feature>
<evidence type="ECO:0000313" key="2">
    <source>
        <dbReference type="EMBL" id="KAJ1135445.1"/>
    </source>
</evidence>
<feature type="transmembrane region" description="Helical" evidence="1">
    <location>
        <begin position="40"/>
        <end position="63"/>
    </location>
</feature>
<organism evidence="2 3">
    <name type="scientific">Pleurodeles waltl</name>
    <name type="common">Iberian ribbed newt</name>
    <dbReference type="NCBI Taxonomy" id="8319"/>
    <lineage>
        <taxon>Eukaryota</taxon>
        <taxon>Metazoa</taxon>
        <taxon>Chordata</taxon>
        <taxon>Craniata</taxon>
        <taxon>Vertebrata</taxon>
        <taxon>Euteleostomi</taxon>
        <taxon>Amphibia</taxon>
        <taxon>Batrachia</taxon>
        <taxon>Caudata</taxon>
        <taxon>Salamandroidea</taxon>
        <taxon>Salamandridae</taxon>
        <taxon>Pleurodelinae</taxon>
        <taxon>Pleurodeles</taxon>
    </lineage>
</organism>
<accession>A0AAV7Q846</accession>
<keyword evidence="1" id="KW-0812">Transmembrane</keyword>
<protein>
    <submittedName>
        <fullName evidence="2">Uncharacterized protein</fullName>
    </submittedName>
</protein>
<keyword evidence="3" id="KW-1185">Reference proteome</keyword>
<evidence type="ECO:0000256" key="1">
    <source>
        <dbReference type="SAM" id="Phobius"/>
    </source>
</evidence>
<dbReference type="EMBL" id="JANPWB010000010">
    <property type="protein sequence ID" value="KAJ1135445.1"/>
    <property type="molecule type" value="Genomic_DNA"/>
</dbReference>
<feature type="transmembrane region" description="Helical" evidence="1">
    <location>
        <begin position="12"/>
        <end position="33"/>
    </location>
</feature>